<dbReference type="PROSITE" id="PS50937">
    <property type="entry name" value="HTH_MERR_2"/>
    <property type="match status" value="1"/>
</dbReference>
<dbReference type="Gene3D" id="1.10.1660.10">
    <property type="match status" value="1"/>
</dbReference>
<evidence type="ECO:0000259" key="2">
    <source>
        <dbReference type="PROSITE" id="PS50937"/>
    </source>
</evidence>
<dbReference type="PANTHER" id="PTHR30204:SF97">
    <property type="entry name" value="MERR FAMILY REGULATORY PROTEIN"/>
    <property type="match status" value="1"/>
</dbReference>
<dbReference type="EMBL" id="CACRUA010000009">
    <property type="protein sequence ID" value="VYT94139.1"/>
    <property type="molecule type" value="Genomic_DNA"/>
</dbReference>
<evidence type="ECO:0000313" key="3">
    <source>
        <dbReference type="EMBL" id="VYT94139.1"/>
    </source>
</evidence>
<dbReference type="Pfam" id="PF06445">
    <property type="entry name" value="GyrI-like"/>
    <property type="match status" value="1"/>
</dbReference>
<dbReference type="AlphaFoldDB" id="A0A6N3ANL7"/>
<dbReference type="SMART" id="SM00422">
    <property type="entry name" value="HTH_MERR"/>
    <property type="match status" value="1"/>
</dbReference>
<dbReference type="SUPFAM" id="SSF55136">
    <property type="entry name" value="Probable bacterial effector-binding domain"/>
    <property type="match status" value="1"/>
</dbReference>
<dbReference type="InterPro" id="IPR009061">
    <property type="entry name" value="DNA-bd_dom_put_sf"/>
</dbReference>
<organism evidence="3">
    <name type="scientific">Clostridium symbiosum</name>
    <name type="common">Bacteroides symbiosus</name>
    <dbReference type="NCBI Taxonomy" id="1512"/>
    <lineage>
        <taxon>Bacteria</taxon>
        <taxon>Bacillati</taxon>
        <taxon>Bacillota</taxon>
        <taxon>Clostridia</taxon>
        <taxon>Lachnospirales</taxon>
        <taxon>Lachnospiraceae</taxon>
        <taxon>Otoolea</taxon>
    </lineage>
</organism>
<dbReference type="InterPro" id="IPR011256">
    <property type="entry name" value="Reg_factor_effector_dom_sf"/>
</dbReference>
<protein>
    <submittedName>
        <fullName evidence="3">Multidrug-efflux transporter 1 regulator</fullName>
    </submittedName>
</protein>
<dbReference type="SUPFAM" id="SSF46955">
    <property type="entry name" value="Putative DNA-binding domain"/>
    <property type="match status" value="1"/>
</dbReference>
<dbReference type="GO" id="GO:0003700">
    <property type="term" value="F:DNA-binding transcription factor activity"/>
    <property type="evidence" value="ECO:0007669"/>
    <property type="project" value="InterPro"/>
</dbReference>
<dbReference type="PROSITE" id="PS00552">
    <property type="entry name" value="HTH_MERR_1"/>
    <property type="match status" value="1"/>
</dbReference>
<dbReference type="PANTHER" id="PTHR30204">
    <property type="entry name" value="REDOX-CYCLING DRUG-SENSING TRANSCRIPTIONAL ACTIVATOR SOXR"/>
    <property type="match status" value="1"/>
</dbReference>
<dbReference type="CDD" id="cd01107">
    <property type="entry name" value="HTH_BmrR"/>
    <property type="match status" value="1"/>
</dbReference>
<dbReference type="InterPro" id="IPR010499">
    <property type="entry name" value="AraC_E-bd"/>
</dbReference>
<reference evidence="3" key="1">
    <citation type="submission" date="2019-11" db="EMBL/GenBank/DDBJ databases">
        <authorList>
            <person name="Feng L."/>
        </authorList>
    </citation>
    <scope>NUCLEOTIDE SEQUENCE</scope>
    <source>
        <strain evidence="3">CsymbiosumLFYP84</strain>
    </source>
</reference>
<dbReference type="RefSeq" id="WP_021643609.1">
    <property type="nucleotide sequence ID" value="NZ_BAABZD010000002.1"/>
</dbReference>
<dbReference type="GO" id="GO:0003677">
    <property type="term" value="F:DNA binding"/>
    <property type="evidence" value="ECO:0007669"/>
    <property type="project" value="UniProtKB-KW"/>
</dbReference>
<keyword evidence="1" id="KW-0238">DNA-binding</keyword>
<dbReference type="InterPro" id="IPR029442">
    <property type="entry name" value="GyrI-like"/>
</dbReference>
<proteinExistence type="predicted"/>
<dbReference type="InterPro" id="IPR047057">
    <property type="entry name" value="MerR_fam"/>
</dbReference>
<feature type="domain" description="HTH merR-type" evidence="2">
    <location>
        <begin position="1"/>
        <end position="71"/>
    </location>
</feature>
<name>A0A6N3ANL7_CLOSY</name>
<dbReference type="SMART" id="SM00871">
    <property type="entry name" value="AraC_E_bind"/>
    <property type="match status" value="1"/>
</dbReference>
<accession>A0A6N3ANL7</accession>
<sequence>MFKIGEFSKLTQVSIRMLRYYDETGLLKPAQTDAWTGYRMYSSAQIPILNKIIYLRDSGFNVAEIAAALDNADDTAIAGLLSRKYTEIEQSIRAEQEKLKKIELAKCEILKGRKNGMHYNVSIKSIPACHVLSLRKIIPDYYAEGDMWQEMSRYAAKHQIPVSGVTFSIYHDTEYKEKDVDVELCAAVRTAGENTEGFTYRITEPVPFMASTMVYGAFSNIAGAYLSFAGWLQEDGRYRMSGPNRQIVHRGPWNEAEPENYLVEIQIPIEKI</sequence>
<dbReference type="InterPro" id="IPR000551">
    <property type="entry name" value="MerR-type_HTH_dom"/>
</dbReference>
<dbReference type="Pfam" id="PF13411">
    <property type="entry name" value="MerR_1"/>
    <property type="match status" value="1"/>
</dbReference>
<gene>
    <name evidence="3" type="primary">bmrR_2</name>
    <name evidence="3" type="ORF">CSLFYP84_00969</name>
</gene>
<evidence type="ECO:0000256" key="1">
    <source>
        <dbReference type="ARBA" id="ARBA00023125"/>
    </source>
</evidence>
<dbReference type="Gene3D" id="3.20.80.10">
    <property type="entry name" value="Regulatory factor, effector binding domain"/>
    <property type="match status" value="1"/>
</dbReference>